<dbReference type="Gene3D" id="1.10.10.2690">
    <property type="match status" value="1"/>
</dbReference>
<organism evidence="4 5">
    <name type="scientific">Caballeronia humi</name>
    <dbReference type="NCBI Taxonomy" id="326474"/>
    <lineage>
        <taxon>Bacteria</taxon>
        <taxon>Pseudomonadati</taxon>
        <taxon>Pseudomonadota</taxon>
        <taxon>Betaproteobacteria</taxon>
        <taxon>Burkholderiales</taxon>
        <taxon>Burkholderiaceae</taxon>
        <taxon>Caballeronia</taxon>
    </lineage>
</organism>
<keyword evidence="5" id="KW-1185">Reference proteome</keyword>
<feature type="domain" description="TrfB transcriptional repressor protein" evidence="3">
    <location>
        <begin position="28"/>
        <end position="111"/>
    </location>
</feature>
<dbReference type="STRING" id="326474.AWB65_05737"/>
<dbReference type="Proteomes" id="UP000054977">
    <property type="component" value="Unassembled WGS sequence"/>
</dbReference>
<keyword evidence="2" id="KW-0804">Transcription</keyword>
<evidence type="ECO:0000313" key="5">
    <source>
        <dbReference type="Proteomes" id="UP000054977"/>
    </source>
</evidence>
<gene>
    <name evidence="4" type="ORF">AWB65_05737</name>
</gene>
<dbReference type="Pfam" id="PF16509">
    <property type="entry name" value="KORA"/>
    <property type="match status" value="1"/>
</dbReference>
<comment type="caution">
    <text evidence="4">The sequence shown here is derived from an EMBL/GenBank/DDBJ whole genome shotgun (WGS) entry which is preliminary data.</text>
</comment>
<accession>A0A158J0P6</accession>
<sequence>MMIWRLAPPFFNPSAESNLWVDSMKKRLTEAQFQAAIRDMDVGQQTLDIARAVLVEGVPQATFVSSLKLTRGAVSQAVHRVWVSHEERSVPEGYERVTAVLPAHQAFIVKKWANEAAKKRNLTNEDSSHGNSEGRPR</sequence>
<dbReference type="EMBL" id="FCNW02000052">
    <property type="protein sequence ID" value="SAL62437.1"/>
    <property type="molecule type" value="Genomic_DNA"/>
</dbReference>
<evidence type="ECO:0000256" key="2">
    <source>
        <dbReference type="ARBA" id="ARBA00023163"/>
    </source>
</evidence>
<reference evidence="4" key="1">
    <citation type="submission" date="2016-01" db="EMBL/GenBank/DDBJ databases">
        <authorList>
            <person name="Peeters C."/>
        </authorList>
    </citation>
    <scope>NUCLEOTIDE SEQUENCE [LARGE SCALE GENOMIC DNA]</scope>
    <source>
        <strain evidence="4">LMG 22934</strain>
    </source>
</reference>
<keyword evidence="1" id="KW-0805">Transcription regulation</keyword>
<evidence type="ECO:0000256" key="1">
    <source>
        <dbReference type="ARBA" id="ARBA00023015"/>
    </source>
</evidence>
<name>A0A158J0P6_9BURK</name>
<evidence type="ECO:0000259" key="3">
    <source>
        <dbReference type="Pfam" id="PF16509"/>
    </source>
</evidence>
<dbReference type="InterPro" id="IPR053721">
    <property type="entry name" value="Fimbrial_Adhesin_Reg"/>
</dbReference>
<dbReference type="InterPro" id="IPR032428">
    <property type="entry name" value="TrfB"/>
</dbReference>
<protein>
    <submittedName>
        <fullName evidence="4">Conjugal transfer protein TrbA</fullName>
    </submittedName>
</protein>
<evidence type="ECO:0000313" key="4">
    <source>
        <dbReference type="EMBL" id="SAL62437.1"/>
    </source>
</evidence>
<dbReference type="AlphaFoldDB" id="A0A158J0P6"/>
<proteinExistence type="predicted"/>